<proteinExistence type="predicted"/>
<feature type="compositionally biased region" description="Low complexity" evidence="1">
    <location>
        <begin position="206"/>
        <end position="222"/>
    </location>
</feature>
<sequence>MFSITERFTDAQRATWANLDAQLSMFSSLAVSTLDGVEQLVALNLALARSSFGASACTALQLCAAMPQGFFALTAQGPNLDTLQAYGRDLANASHTTQRELFIKTSQMPAHPTVATDSGQSSGSAMPTANAAADVAAKPLAHAVAESVTPDVLASDSGQLATASVAPDQLAAKTTVMEAAVTTAGPAASSKKLASKAIHAKQGDEAAAGKTAAAAQAAKLPARSSQPRLQGRKIPGKK</sequence>
<evidence type="ECO:0000313" key="4">
    <source>
        <dbReference type="Proteomes" id="UP001595530"/>
    </source>
</evidence>
<dbReference type="InterPro" id="IPR018968">
    <property type="entry name" value="Phasin"/>
</dbReference>
<dbReference type="EMBL" id="JBHRTP010000040">
    <property type="protein sequence ID" value="MFC3108999.1"/>
    <property type="molecule type" value="Genomic_DNA"/>
</dbReference>
<gene>
    <name evidence="3" type="ORF">ACFOFO_13705</name>
</gene>
<dbReference type="Proteomes" id="UP001595530">
    <property type="component" value="Unassembled WGS sequence"/>
</dbReference>
<evidence type="ECO:0000313" key="3">
    <source>
        <dbReference type="EMBL" id="MFC3108999.1"/>
    </source>
</evidence>
<reference evidence="4" key="1">
    <citation type="journal article" date="2019" name="Int. J. Syst. Evol. Microbiol.">
        <title>The Global Catalogue of Microorganisms (GCM) 10K type strain sequencing project: providing services to taxonomists for standard genome sequencing and annotation.</title>
        <authorList>
            <consortium name="The Broad Institute Genomics Platform"/>
            <consortium name="The Broad Institute Genome Sequencing Center for Infectious Disease"/>
            <person name="Wu L."/>
            <person name="Ma J."/>
        </authorList>
    </citation>
    <scope>NUCLEOTIDE SEQUENCE [LARGE SCALE GENOMIC DNA]</scope>
    <source>
        <strain evidence="4">KCTC 42986</strain>
    </source>
</reference>
<feature type="region of interest" description="Disordered" evidence="1">
    <location>
        <begin position="198"/>
        <end position="238"/>
    </location>
</feature>
<protein>
    <submittedName>
        <fullName evidence="3">Phasin family protein</fullName>
    </submittedName>
</protein>
<name>A0ABV7F1R0_9BURK</name>
<dbReference type="Pfam" id="PF09361">
    <property type="entry name" value="Phasin_2"/>
    <property type="match status" value="1"/>
</dbReference>
<accession>A0ABV7F1R0</accession>
<evidence type="ECO:0000256" key="1">
    <source>
        <dbReference type="SAM" id="MobiDB-lite"/>
    </source>
</evidence>
<comment type="caution">
    <text evidence="3">The sequence shown here is derived from an EMBL/GenBank/DDBJ whole genome shotgun (WGS) entry which is preliminary data.</text>
</comment>
<evidence type="ECO:0000259" key="2">
    <source>
        <dbReference type="Pfam" id="PF09361"/>
    </source>
</evidence>
<dbReference type="RefSeq" id="WP_390323466.1">
    <property type="nucleotide sequence ID" value="NZ_JBHRTP010000040.1"/>
</dbReference>
<organism evidence="3 4">
    <name type="scientific">Undibacterium arcticum</name>
    <dbReference type="NCBI Taxonomy" id="1762892"/>
    <lineage>
        <taxon>Bacteria</taxon>
        <taxon>Pseudomonadati</taxon>
        <taxon>Pseudomonadota</taxon>
        <taxon>Betaproteobacteria</taxon>
        <taxon>Burkholderiales</taxon>
        <taxon>Oxalobacteraceae</taxon>
        <taxon>Undibacterium</taxon>
    </lineage>
</organism>
<keyword evidence="4" id="KW-1185">Reference proteome</keyword>
<feature type="domain" description="Phasin" evidence="2">
    <location>
        <begin position="21"/>
        <end position="101"/>
    </location>
</feature>